<dbReference type="InterPro" id="IPR005467">
    <property type="entry name" value="His_kinase_dom"/>
</dbReference>
<protein>
    <recommendedName>
        <fullName evidence="3">histidine kinase</fullName>
        <ecNumber evidence="3">2.7.13.3</ecNumber>
    </recommendedName>
</protein>
<evidence type="ECO:0000256" key="10">
    <source>
        <dbReference type="SAM" id="Phobius"/>
    </source>
</evidence>
<feature type="domain" description="Histidine kinase" evidence="11">
    <location>
        <begin position="208"/>
        <end position="414"/>
    </location>
</feature>
<keyword evidence="10" id="KW-0472">Membrane</keyword>
<dbReference type="Gene3D" id="3.30.565.10">
    <property type="entry name" value="Histidine kinase-like ATPase, C-terminal domain"/>
    <property type="match status" value="1"/>
</dbReference>
<dbReference type="GO" id="GO:0000155">
    <property type="term" value="F:phosphorelay sensor kinase activity"/>
    <property type="evidence" value="ECO:0007669"/>
    <property type="project" value="InterPro"/>
</dbReference>
<reference evidence="13 14" key="1">
    <citation type="journal article" date="2010" name="Stand. Genomic Sci.">
        <title>Non-contiguous finished genome sequence of Aminomonas paucivorans type strain (GLU-3).</title>
        <authorList>
            <person name="Pitluck S."/>
            <person name="Yasawong M."/>
            <person name="Held B."/>
            <person name="Lapidus A."/>
            <person name="Nolan M."/>
            <person name="Copeland A."/>
            <person name="Lucas S."/>
            <person name="Del Rio T.G."/>
            <person name="Tice H."/>
            <person name="Cheng J.F."/>
            <person name="Chertkov O."/>
            <person name="Goodwin L."/>
            <person name="Tapia R."/>
            <person name="Han C."/>
            <person name="Liolios K."/>
            <person name="Ivanova N."/>
            <person name="Mavromatis K."/>
            <person name="Ovchinnikova G."/>
            <person name="Pati A."/>
            <person name="Chen A."/>
            <person name="Palaniappan K."/>
            <person name="Land M."/>
            <person name="Hauser L."/>
            <person name="Chang Y.J."/>
            <person name="Jeffries C.D."/>
            <person name="Pukall R."/>
            <person name="Spring S."/>
            <person name="Rohde M."/>
            <person name="Sikorski J."/>
            <person name="Goker M."/>
            <person name="Woyke T."/>
            <person name="Bristow J."/>
            <person name="Eisen J.A."/>
            <person name="Markowitz V."/>
            <person name="Hugenholtz P."/>
            <person name="Kyrpides N.C."/>
            <person name="Klenk H.P."/>
        </authorList>
    </citation>
    <scope>NUCLEOTIDE SEQUENCE [LARGE SCALE GENOMIC DNA]</scope>
    <source>
        <strain evidence="13 14">DSM 12260</strain>
    </source>
</reference>
<dbReference type="OrthoDB" id="9815750at2"/>
<evidence type="ECO:0000313" key="13">
    <source>
        <dbReference type="EMBL" id="EFQ23552.1"/>
    </source>
</evidence>
<dbReference type="STRING" id="584708.Apau_1126"/>
<dbReference type="Pfam" id="PF00512">
    <property type="entry name" value="HisKA"/>
    <property type="match status" value="1"/>
</dbReference>
<dbReference type="EC" id="2.7.13.3" evidence="3"/>
<dbReference type="PROSITE" id="PS50109">
    <property type="entry name" value="HIS_KIN"/>
    <property type="match status" value="1"/>
</dbReference>
<feature type="transmembrane region" description="Helical" evidence="10">
    <location>
        <begin position="114"/>
        <end position="135"/>
    </location>
</feature>
<dbReference type="InterPro" id="IPR036890">
    <property type="entry name" value="HATPase_C_sf"/>
</dbReference>
<feature type="transmembrane region" description="Helical" evidence="10">
    <location>
        <begin position="12"/>
        <end position="31"/>
    </location>
</feature>
<dbReference type="PROSITE" id="PS50885">
    <property type="entry name" value="HAMP"/>
    <property type="match status" value="1"/>
</dbReference>
<dbReference type="SMART" id="SM00388">
    <property type="entry name" value="HisKA"/>
    <property type="match status" value="1"/>
</dbReference>
<keyword evidence="6" id="KW-0547">Nucleotide-binding</keyword>
<keyword evidence="10" id="KW-0812">Transmembrane</keyword>
<dbReference type="PANTHER" id="PTHR43065:SF10">
    <property type="entry name" value="PEROXIDE STRESS-ACTIVATED HISTIDINE KINASE MAK3"/>
    <property type="match status" value="1"/>
</dbReference>
<dbReference type="CDD" id="cd00082">
    <property type="entry name" value="HisKA"/>
    <property type="match status" value="1"/>
</dbReference>
<dbReference type="Pfam" id="PF02518">
    <property type="entry name" value="HATPase_c"/>
    <property type="match status" value="1"/>
</dbReference>
<dbReference type="EMBL" id="CM001022">
    <property type="protein sequence ID" value="EFQ23552.1"/>
    <property type="molecule type" value="Genomic_DNA"/>
</dbReference>
<organism evidence="13 14">
    <name type="scientific">Aminomonas paucivorans DSM 12260</name>
    <dbReference type="NCBI Taxonomy" id="584708"/>
    <lineage>
        <taxon>Bacteria</taxon>
        <taxon>Thermotogati</taxon>
        <taxon>Synergistota</taxon>
        <taxon>Synergistia</taxon>
        <taxon>Synergistales</taxon>
        <taxon>Synergistaceae</taxon>
        <taxon>Aminomonas</taxon>
    </lineage>
</organism>
<sequence length="424" mass="47059">MTPPTLEGLLKWILTALAVSLALFLLGTRFYQGYGDLRTQALRDSDLVGEVVTRLPSVAAEGWLSRLGPAWKVSTPPLAEGPVDRILRSADGKDWGLTLNRQALFAELVEENRYLLVLGMIGLLASVEIAVFLAYGITRPLRRLSWGCSQLARGRSVRLPLGRGVSFELSHVTGVFNDLAEQMERWRRVQGRIVRMDRLAALGELVAGVAHEIRNPLASMRIHLDLLADRLRDRPELEGHLEALGVEMDRLGRTVDQFLAFARPRPPRRERLQPRDLLEWTARMVGSQGSRGNVRVVLEAPPAPLPFWGDEDQLRQLLLNLGLNALKAMEEGGTLTLELQETPEELRFAVEDTGKGIPEKLVDRVFEPFVTTRPDGTGLGLSIAQRIAQDHGGNLSCRTSPGGTRFILILPRQEEPHEEGDGLS</sequence>
<keyword evidence="4" id="KW-0597">Phosphoprotein</keyword>
<evidence type="ECO:0000256" key="3">
    <source>
        <dbReference type="ARBA" id="ARBA00012438"/>
    </source>
</evidence>
<keyword evidence="10" id="KW-1133">Transmembrane helix</keyword>
<dbReference type="PRINTS" id="PR00344">
    <property type="entry name" value="BCTRLSENSOR"/>
</dbReference>
<dbReference type="GO" id="GO:0005524">
    <property type="term" value="F:ATP binding"/>
    <property type="evidence" value="ECO:0007669"/>
    <property type="project" value="UniProtKB-KW"/>
</dbReference>
<keyword evidence="9" id="KW-0902">Two-component regulatory system</keyword>
<dbReference type="PaxDb" id="584708-Apau_1126"/>
<evidence type="ECO:0000256" key="5">
    <source>
        <dbReference type="ARBA" id="ARBA00022679"/>
    </source>
</evidence>
<evidence type="ECO:0000259" key="12">
    <source>
        <dbReference type="PROSITE" id="PS50885"/>
    </source>
</evidence>
<evidence type="ECO:0000256" key="9">
    <source>
        <dbReference type="ARBA" id="ARBA00023012"/>
    </source>
</evidence>
<evidence type="ECO:0000256" key="7">
    <source>
        <dbReference type="ARBA" id="ARBA00022777"/>
    </source>
</evidence>
<dbReference type="InterPro" id="IPR004358">
    <property type="entry name" value="Sig_transdc_His_kin-like_C"/>
</dbReference>
<dbReference type="InterPro" id="IPR003660">
    <property type="entry name" value="HAMP_dom"/>
</dbReference>
<evidence type="ECO:0000256" key="8">
    <source>
        <dbReference type="ARBA" id="ARBA00022840"/>
    </source>
</evidence>
<proteinExistence type="predicted"/>
<gene>
    <name evidence="13" type="ORF">Apau_1126</name>
</gene>
<dbReference type="InterPro" id="IPR036097">
    <property type="entry name" value="HisK_dim/P_sf"/>
</dbReference>
<accession>E3CXU2</accession>
<comment type="catalytic activity">
    <reaction evidence="1">
        <text>ATP + protein L-histidine = ADP + protein N-phospho-L-histidine.</text>
        <dbReference type="EC" id="2.7.13.3"/>
    </reaction>
</comment>
<dbReference type="AlphaFoldDB" id="E3CXU2"/>
<comment type="subcellular location">
    <subcellularLocation>
        <location evidence="2">Membrane</location>
    </subcellularLocation>
</comment>
<evidence type="ECO:0000313" key="14">
    <source>
        <dbReference type="Proteomes" id="UP000005096"/>
    </source>
</evidence>
<dbReference type="GO" id="GO:0016020">
    <property type="term" value="C:membrane"/>
    <property type="evidence" value="ECO:0007669"/>
    <property type="project" value="UniProtKB-SubCell"/>
</dbReference>
<dbReference type="Gene3D" id="6.10.340.10">
    <property type="match status" value="1"/>
</dbReference>
<dbReference type="SMART" id="SM00387">
    <property type="entry name" value="HATPase_c"/>
    <property type="match status" value="1"/>
</dbReference>
<evidence type="ECO:0000256" key="1">
    <source>
        <dbReference type="ARBA" id="ARBA00000085"/>
    </source>
</evidence>
<dbReference type="Gene3D" id="1.10.287.130">
    <property type="match status" value="1"/>
</dbReference>
<dbReference type="PANTHER" id="PTHR43065">
    <property type="entry name" value="SENSOR HISTIDINE KINASE"/>
    <property type="match status" value="1"/>
</dbReference>
<dbReference type="InterPro" id="IPR003594">
    <property type="entry name" value="HATPase_dom"/>
</dbReference>
<dbReference type="HOGENOM" id="CLU_053279_0_0_0"/>
<dbReference type="SUPFAM" id="SSF55874">
    <property type="entry name" value="ATPase domain of HSP90 chaperone/DNA topoisomerase II/histidine kinase"/>
    <property type="match status" value="1"/>
</dbReference>
<keyword evidence="5" id="KW-0808">Transferase</keyword>
<evidence type="ECO:0000256" key="2">
    <source>
        <dbReference type="ARBA" id="ARBA00004370"/>
    </source>
</evidence>
<evidence type="ECO:0000256" key="6">
    <source>
        <dbReference type="ARBA" id="ARBA00022741"/>
    </source>
</evidence>
<dbReference type="RefSeq" id="WP_006300751.1">
    <property type="nucleotide sequence ID" value="NZ_CM001022.1"/>
</dbReference>
<dbReference type="InterPro" id="IPR003661">
    <property type="entry name" value="HisK_dim/P_dom"/>
</dbReference>
<evidence type="ECO:0000256" key="4">
    <source>
        <dbReference type="ARBA" id="ARBA00022553"/>
    </source>
</evidence>
<feature type="domain" description="HAMP" evidence="12">
    <location>
        <begin position="135"/>
        <end position="188"/>
    </location>
</feature>
<dbReference type="Proteomes" id="UP000005096">
    <property type="component" value="Chromosome"/>
</dbReference>
<name>E3CXU2_9BACT</name>
<keyword evidence="8" id="KW-0067">ATP-binding</keyword>
<dbReference type="SUPFAM" id="SSF47384">
    <property type="entry name" value="Homodimeric domain of signal transducing histidine kinase"/>
    <property type="match status" value="1"/>
</dbReference>
<keyword evidence="14" id="KW-1185">Reference proteome</keyword>
<keyword evidence="7 13" id="KW-0418">Kinase</keyword>
<evidence type="ECO:0000259" key="11">
    <source>
        <dbReference type="PROSITE" id="PS50109"/>
    </source>
</evidence>
<dbReference type="eggNOG" id="COG4191">
    <property type="taxonomic scope" value="Bacteria"/>
</dbReference>